<evidence type="ECO:0000256" key="13">
    <source>
        <dbReference type="ARBA" id="ARBA00040403"/>
    </source>
</evidence>
<evidence type="ECO:0000256" key="14">
    <source>
        <dbReference type="ARBA" id="ARBA00040628"/>
    </source>
</evidence>
<keyword evidence="6" id="KW-0053">Apoptosis</keyword>
<keyword evidence="4" id="KW-0121">Carboxypeptidase</keyword>
<feature type="non-terminal residue" evidence="16">
    <location>
        <position position="436"/>
    </location>
</feature>
<dbReference type="PANTHER" id="PTHR11802:SF190">
    <property type="entry name" value="PHEROMONE-PROCESSING CARBOXYPEPTIDASE KEX1"/>
    <property type="match status" value="1"/>
</dbReference>
<dbReference type="SUPFAM" id="SSF53474">
    <property type="entry name" value="alpha/beta-Hydrolases"/>
    <property type="match status" value="1"/>
</dbReference>
<dbReference type="PRINTS" id="PR00724">
    <property type="entry name" value="CRBOXYPTASEC"/>
</dbReference>
<evidence type="ECO:0000313" key="16">
    <source>
        <dbReference type="EMBL" id="RKP37085.1"/>
    </source>
</evidence>
<dbReference type="AlphaFoldDB" id="A0A4P9ZU67"/>
<evidence type="ECO:0000256" key="2">
    <source>
        <dbReference type="ARBA" id="ARBA00004393"/>
    </source>
</evidence>
<dbReference type="EMBL" id="ML002546">
    <property type="protein sequence ID" value="RKP37085.1"/>
    <property type="molecule type" value="Genomic_DNA"/>
</dbReference>
<dbReference type="Pfam" id="PF00450">
    <property type="entry name" value="Peptidase_S10"/>
    <property type="match status" value="1"/>
</dbReference>
<evidence type="ECO:0000256" key="1">
    <source>
        <dbReference type="ARBA" id="ARBA00001003"/>
    </source>
</evidence>
<keyword evidence="4" id="KW-0645">Protease</keyword>
<dbReference type="GO" id="GO:0004185">
    <property type="term" value="F:serine-type carboxypeptidase activity"/>
    <property type="evidence" value="ECO:0007669"/>
    <property type="project" value="UniProtKB-EC"/>
</dbReference>
<evidence type="ECO:0000313" key="17">
    <source>
        <dbReference type="Proteomes" id="UP000268162"/>
    </source>
</evidence>
<reference evidence="17" key="1">
    <citation type="journal article" date="2018" name="Nat. Microbiol.">
        <title>Leveraging single-cell genomics to expand the fungal tree of life.</title>
        <authorList>
            <person name="Ahrendt S.R."/>
            <person name="Quandt C.A."/>
            <person name="Ciobanu D."/>
            <person name="Clum A."/>
            <person name="Salamov A."/>
            <person name="Andreopoulos B."/>
            <person name="Cheng J.F."/>
            <person name="Woyke T."/>
            <person name="Pelin A."/>
            <person name="Henrissat B."/>
            <person name="Reynolds N.K."/>
            <person name="Benny G.L."/>
            <person name="Smith M.E."/>
            <person name="James T.Y."/>
            <person name="Grigoriev I.V."/>
        </authorList>
    </citation>
    <scope>NUCLEOTIDE SEQUENCE [LARGE SCALE GENOMIC DNA]</scope>
    <source>
        <strain evidence="17">RSA 468</strain>
    </source>
</reference>
<dbReference type="Gene3D" id="3.40.50.1820">
    <property type="entry name" value="alpha/beta hydrolase"/>
    <property type="match status" value="1"/>
</dbReference>
<evidence type="ECO:0000256" key="10">
    <source>
        <dbReference type="ARBA" id="ARBA00023136"/>
    </source>
</evidence>
<comment type="similarity">
    <text evidence="3">Belongs to the peptidase S10 family.</text>
</comment>
<accession>A0A4P9ZU67</accession>
<evidence type="ECO:0000256" key="9">
    <source>
        <dbReference type="ARBA" id="ARBA00023034"/>
    </source>
</evidence>
<proteinExistence type="inferred from homology"/>
<evidence type="ECO:0000256" key="7">
    <source>
        <dbReference type="ARBA" id="ARBA00022729"/>
    </source>
</evidence>
<evidence type="ECO:0000256" key="12">
    <source>
        <dbReference type="ARBA" id="ARBA00038895"/>
    </source>
</evidence>
<dbReference type="STRING" id="215637.A0A4P9ZU67"/>
<evidence type="ECO:0000256" key="4">
    <source>
        <dbReference type="ARBA" id="ARBA00022645"/>
    </source>
</evidence>
<comment type="catalytic activity">
    <reaction evidence="1">
        <text>Preferential release of a C-terminal arginine or lysine residue.</text>
        <dbReference type="EC" id="3.4.16.6"/>
    </reaction>
</comment>
<comment type="subcellular location">
    <subcellularLocation>
        <location evidence="2">Golgi apparatus</location>
        <location evidence="2">trans-Golgi network membrane</location>
        <topology evidence="2">Single-pass type I membrane protein</topology>
    </subcellularLocation>
</comment>
<keyword evidence="7" id="KW-0732">Signal</keyword>
<name>A0A4P9ZU67_9FUNG</name>
<keyword evidence="16" id="KW-0378">Hydrolase</keyword>
<keyword evidence="8" id="KW-1133">Transmembrane helix</keyword>
<evidence type="ECO:0000256" key="11">
    <source>
        <dbReference type="ARBA" id="ARBA00023180"/>
    </source>
</evidence>
<keyword evidence="9" id="KW-0333">Golgi apparatus</keyword>
<organism evidence="16 17">
    <name type="scientific">Dimargaris cristalligena</name>
    <dbReference type="NCBI Taxonomy" id="215637"/>
    <lineage>
        <taxon>Eukaryota</taxon>
        <taxon>Fungi</taxon>
        <taxon>Fungi incertae sedis</taxon>
        <taxon>Zoopagomycota</taxon>
        <taxon>Kickxellomycotina</taxon>
        <taxon>Dimargaritomycetes</taxon>
        <taxon>Dimargaritales</taxon>
        <taxon>Dimargaritaceae</taxon>
        <taxon>Dimargaris</taxon>
    </lineage>
</organism>
<sequence>YLVTKLPHTAFNATDLAQYAGVIPVTESGEGGIFFWLMYNTTLIPDIRAPHNPHKKLVVWFNGGPGCTSLDGVFLENGPYQFTGTPDNIQIVPRDWSFTQQAVMLYVDQPLGTGFSYAPEEEYSTHYADLTYRVFRFLTGFYALFPELDPFDIYLAGESQAGVYIPYIAQDMLRRSDAKVDGHTFALKGLMIGNGWLDPLPQYRAVLDMARAQNLHPPAAEAAIQSHLDTCVSDYSHSPPRIISHQCEAYINEFIKLAAPEPGKCYNNFDYRKVDTYPECGMNWPPQIHTFTAYFRLPAVWKALHVDGRTWSDWSECNNAVGTRLENSPDRPSIEILPNLLTRLPVLLVHGDKDLLCNYMGAEKMISQLTWGGQQGFMQGGLQTWQIDSADVGLYQSERNLIYARLFDASHMAGVDKPLPMFDLLVRLTGTDVSTL</sequence>
<dbReference type="InterPro" id="IPR001563">
    <property type="entry name" value="Peptidase_S10"/>
</dbReference>
<evidence type="ECO:0000256" key="5">
    <source>
        <dbReference type="ARBA" id="ARBA00022692"/>
    </source>
</evidence>
<keyword evidence="5" id="KW-0812">Transmembrane</keyword>
<feature type="non-terminal residue" evidence="16">
    <location>
        <position position="1"/>
    </location>
</feature>
<protein>
    <recommendedName>
        <fullName evidence="14">Pheromone-processing carboxypeptidase KEX1</fullName>
        <ecNumber evidence="12">3.4.16.6</ecNumber>
    </recommendedName>
    <alternativeName>
        <fullName evidence="15">Carboxypeptidase D</fullName>
    </alternativeName>
    <alternativeName>
        <fullName evidence="13">Pheromone-processing carboxypeptidase kex1</fullName>
    </alternativeName>
</protein>
<keyword evidence="17" id="KW-1185">Reference proteome</keyword>
<dbReference type="EC" id="3.4.16.6" evidence="12"/>
<evidence type="ECO:0000256" key="8">
    <source>
        <dbReference type="ARBA" id="ARBA00022989"/>
    </source>
</evidence>
<dbReference type="Proteomes" id="UP000268162">
    <property type="component" value="Unassembled WGS sequence"/>
</dbReference>
<evidence type="ECO:0000256" key="3">
    <source>
        <dbReference type="ARBA" id="ARBA00009431"/>
    </source>
</evidence>
<gene>
    <name evidence="16" type="ORF">BJ085DRAFT_1062</name>
</gene>
<evidence type="ECO:0000256" key="15">
    <source>
        <dbReference type="ARBA" id="ARBA00042717"/>
    </source>
</evidence>
<dbReference type="InterPro" id="IPR029058">
    <property type="entry name" value="AB_hydrolase_fold"/>
</dbReference>
<keyword evidence="11" id="KW-0325">Glycoprotein</keyword>
<dbReference type="GO" id="GO:0006915">
    <property type="term" value="P:apoptotic process"/>
    <property type="evidence" value="ECO:0007669"/>
    <property type="project" value="UniProtKB-KW"/>
</dbReference>
<dbReference type="GO" id="GO:0005794">
    <property type="term" value="C:Golgi apparatus"/>
    <property type="evidence" value="ECO:0007669"/>
    <property type="project" value="UniProtKB-SubCell"/>
</dbReference>
<evidence type="ECO:0000256" key="6">
    <source>
        <dbReference type="ARBA" id="ARBA00022703"/>
    </source>
</evidence>
<dbReference type="PANTHER" id="PTHR11802">
    <property type="entry name" value="SERINE PROTEASE FAMILY S10 SERINE CARBOXYPEPTIDASE"/>
    <property type="match status" value="1"/>
</dbReference>
<dbReference type="GO" id="GO:0006508">
    <property type="term" value="P:proteolysis"/>
    <property type="evidence" value="ECO:0007669"/>
    <property type="project" value="InterPro"/>
</dbReference>
<keyword evidence="10" id="KW-0472">Membrane</keyword>